<dbReference type="GO" id="GO:0046872">
    <property type="term" value="F:metal ion binding"/>
    <property type="evidence" value="ECO:0007669"/>
    <property type="project" value="UniProtKB-KW"/>
</dbReference>
<dbReference type="PANTHER" id="PTHR11749">
    <property type="entry name" value="RIBULOSE-5-PHOSPHATE-3-EPIMERASE"/>
    <property type="match status" value="1"/>
</dbReference>
<evidence type="ECO:0008006" key="4">
    <source>
        <dbReference type="Google" id="ProtNLM"/>
    </source>
</evidence>
<dbReference type="InterPro" id="IPR000056">
    <property type="entry name" value="Ribul_P_3_epim-like"/>
</dbReference>
<keyword evidence="1" id="KW-0479">Metal-binding</keyword>
<comment type="caution">
    <text evidence="3">The sequence shown here is derived from an EMBL/GenBank/DDBJ whole genome shotgun (WGS) entry which is preliminary data.</text>
</comment>
<evidence type="ECO:0000256" key="1">
    <source>
        <dbReference type="ARBA" id="ARBA00022723"/>
    </source>
</evidence>
<gene>
    <name evidence="3" type="ORF">S06H3_55903</name>
</gene>
<evidence type="ECO:0000313" key="3">
    <source>
        <dbReference type="EMBL" id="GAI48518.1"/>
    </source>
</evidence>
<dbReference type="EMBL" id="BARV01035894">
    <property type="protein sequence ID" value="GAI48518.1"/>
    <property type="molecule type" value="Genomic_DNA"/>
</dbReference>
<organism evidence="3">
    <name type="scientific">marine sediment metagenome</name>
    <dbReference type="NCBI Taxonomy" id="412755"/>
    <lineage>
        <taxon>unclassified sequences</taxon>
        <taxon>metagenomes</taxon>
        <taxon>ecological metagenomes</taxon>
    </lineage>
</organism>
<dbReference type="Pfam" id="PF00834">
    <property type="entry name" value="Ribul_P_3_epim"/>
    <property type="match status" value="1"/>
</dbReference>
<proteinExistence type="predicted"/>
<dbReference type="GO" id="GO:0005975">
    <property type="term" value="P:carbohydrate metabolic process"/>
    <property type="evidence" value="ECO:0007669"/>
    <property type="project" value="InterPro"/>
</dbReference>
<dbReference type="SUPFAM" id="SSF51366">
    <property type="entry name" value="Ribulose-phoshate binding barrel"/>
    <property type="match status" value="1"/>
</dbReference>
<keyword evidence="2" id="KW-0413">Isomerase</keyword>
<dbReference type="InterPro" id="IPR013785">
    <property type="entry name" value="Aldolase_TIM"/>
</dbReference>
<dbReference type="AlphaFoldDB" id="X1NY50"/>
<protein>
    <recommendedName>
        <fullName evidence="4">Ribulose-phosphate 3-epimerase</fullName>
    </recommendedName>
</protein>
<feature type="non-terminal residue" evidence="3">
    <location>
        <position position="1"/>
    </location>
</feature>
<dbReference type="InterPro" id="IPR011060">
    <property type="entry name" value="RibuloseP-bd_barrel"/>
</dbReference>
<dbReference type="Gene3D" id="3.20.20.70">
    <property type="entry name" value="Aldolase class I"/>
    <property type="match status" value="1"/>
</dbReference>
<accession>X1NY50</accession>
<sequence length="177" mass="19389">ALKNMVRQAETFTTYAQIDIMDGQFVPSRSITWQHLAPLSIKFAWEAHLMVLHPEDYLEGFRQAGAQKIFFHYEATPSPQEVISRARNLGLGVGLAINPETPVPAILHLASELDSLLLLSVNPGFYGSKLIPEVMDKVAELHHACPDLEIGIDGGINERNIAEVAQSGIDVVYGGNS</sequence>
<evidence type="ECO:0000256" key="2">
    <source>
        <dbReference type="ARBA" id="ARBA00023235"/>
    </source>
</evidence>
<dbReference type="GO" id="GO:0016857">
    <property type="term" value="F:racemase and epimerase activity, acting on carbohydrates and derivatives"/>
    <property type="evidence" value="ECO:0007669"/>
    <property type="project" value="InterPro"/>
</dbReference>
<name>X1NY50_9ZZZZ</name>
<reference evidence="3" key="1">
    <citation type="journal article" date="2014" name="Front. Microbiol.">
        <title>High frequency of phylogenetically diverse reductive dehalogenase-homologous genes in deep subseafloor sedimentary metagenomes.</title>
        <authorList>
            <person name="Kawai M."/>
            <person name="Futagami T."/>
            <person name="Toyoda A."/>
            <person name="Takaki Y."/>
            <person name="Nishi S."/>
            <person name="Hori S."/>
            <person name="Arai W."/>
            <person name="Tsubouchi T."/>
            <person name="Morono Y."/>
            <person name="Uchiyama I."/>
            <person name="Ito T."/>
            <person name="Fujiyama A."/>
            <person name="Inagaki F."/>
            <person name="Takami H."/>
        </authorList>
    </citation>
    <scope>NUCLEOTIDE SEQUENCE</scope>
    <source>
        <strain evidence="3">Expedition CK06-06</strain>
    </source>
</reference>